<feature type="domain" description="Transposase IS116/IS110/IS902 C-terminal" evidence="2">
    <location>
        <begin position="212"/>
        <end position="298"/>
    </location>
</feature>
<dbReference type="RefSeq" id="WP_145693295.1">
    <property type="nucleotide sequence ID" value="NZ_VLJT01000073.1"/>
</dbReference>
<name>A0A562D896_RHORH</name>
<gene>
    <name evidence="3" type="ORF">L618_007000000020</name>
</gene>
<dbReference type="InterPro" id="IPR047650">
    <property type="entry name" value="Transpos_IS110"/>
</dbReference>
<dbReference type="PANTHER" id="PTHR33055:SF13">
    <property type="entry name" value="TRANSPOSASE"/>
    <property type="match status" value="1"/>
</dbReference>
<dbReference type="Pfam" id="PF02371">
    <property type="entry name" value="Transposase_20"/>
    <property type="match status" value="1"/>
</dbReference>
<dbReference type="EMBL" id="VLJT01000073">
    <property type="protein sequence ID" value="TWH06025.1"/>
    <property type="molecule type" value="Genomic_DNA"/>
</dbReference>
<dbReference type="Pfam" id="PF01548">
    <property type="entry name" value="DEDD_Tnp_IS110"/>
    <property type="match status" value="1"/>
</dbReference>
<dbReference type="GO" id="GO:0003677">
    <property type="term" value="F:DNA binding"/>
    <property type="evidence" value="ECO:0007669"/>
    <property type="project" value="InterPro"/>
</dbReference>
<feature type="domain" description="Transposase IS110-like N-terminal" evidence="1">
    <location>
        <begin position="5"/>
        <end position="146"/>
    </location>
</feature>
<dbReference type="InterPro" id="IPR003346">
    <property type="entry name" value="Transposase_20"/>
</dbReference>
<protein>
    <submittedName>
        <fullName evidence="3">Transposase</fullName>
    </submittedName>
</protein>
<evidence type="ECO:0000313" key="3">
    <source>
        <dbReference type="EMBL" id="TWH06025.1"/>
    </source>
</evidence>
<proteinExistence type="predicted"/>
<dbReference type="GO" id="GO:0006313">
    <property type="term" value="P:DNA transposition"/>
    <property type="evidence" value="ECO:0007669"/>
    <property type="project" value="InterPro"/>
</dbReference>
<dbReference type="NCBIfam" id="NF033542">
    <property type="entry name" value="transpos_IS110"/>
    <property type="match status" value="1"/>
</dbReference>
<dbReference type="GO" id="GO:0004803">
    <property type="term" value="F:transposase activity"/>
    <property type="evidence" value="ECO:0007669"/>
    <property type="project" value="InterPro"/>
</dbReference>
<evidence type="ECO:0000313" key="4">
    <source>
        <dbReference type="Proteomes" id="UP000317573"/>
    </source>
</evidence>
<dbReference type="PANTHER" id="PTHR33055">
    <property type="entry name" value="TRANSPOSASE FOR INSERTION SEQUENCE ELEMENT IS1111A"/>
    <property type="match status" value="1"/>
</dbReference>
<organism evidence="3 4">
    <name type="scientific">Rhodococcus rhodochrous J45</name>
    <dbReference type="NCBI Taxonomy" id="935266"/>
    <lineage>
        <taxon>Bacteria</taxon>
        <taxon>Bacillati</taxon>
        <taxon>Actinomycetota</taxon>
        <taxon>Actinomycetes</taxon>
        <taxon>Mycobacteriales</taxon>
        <taxon>Nocardiaceae</taxon>
        <taxon>Rhodococcus</taxon>
    </lineage>
</organism>
<reference evidence="3 4" key="1">
    <citation type="submission" date="2019-07" db="EMBL/GenBank/DDBJ databases">
        <title>Genome sequencing of lignin-degrading bacterial isolates.</title>
        <authorList>
            <person name="Gladden J."/>
        </authorList>
    </citation>
    <scope>NUCLEOTIDE SEQUENCE [LARGE SCALE GENOMIC DNA]</scope>
    <source>
        <strain evidence="3 4">J45</strain>
    </source>
</reference>
<evidence type="ECO:0000259" key="1">
    <source>
        <dbReference type="Pfam" id="PF01548"/>
    </source>
</evidence>
<accession>A0A562D896</accession>
<sequence length="412" mass="45633">MGRYIGLDVHRDFAHAAIVEDGIVSDAGRADCRPAALREWMTGLRSDDEVALEATGNSDAIATLLTSHVARVVVSNPLKTRAIAEANIKTDKVDARILAQLLAADFLPSVWLPDERTRRLRRQTMRRAHLVRQRTRLKNQVHAILHRNLLPHPPVTDLFGTVGRRWLAGQDLPNDEHHTIEALMRQLDFLGEELALADRELAAEALADPVVRRLMTIPGVDAVVALSVVAAVGDFGRFSSSDKLVAYLGLHPRVRQSGNQPASHGRITKAGRAQTRGMLVEAAWVAARAPGPLRAFYKRVKARRGFQVAVVATARKLAVLCWHLTVDGQDYAFARPSLVAFKQRKLALTAGAPRAHAHRGPGYDYNDKQLRRHEREVIEVAERAYETLIAGWQPRRPAHTGTADFGVRPRQA</sequence>
<dbReference type="InterPro" id="IPR002525">
    <property type="entry name" value="Transp_IS110-like_N"/>
</dbReference>
<dbReference type="AlphaFoldDB" id="A0A562D896"/>
<comment type="caution">
    <text evidence="3">The sequence shown here is derived from an EMBL/GenBank/DDBJ whole genome shotgun (WGS) entry which is preliminary data.</text>
</comment>
<evidence type="ECO:0000259" key="2">
    <source>
        <dbReference type="Pfam" id="PF02371"/>
    </source>
</evidence>
<dbReference type="Proteomes" id="UP000317573">
    <property type="component" value="Unassembled WGS sequence"/>
</dbReference>